<dbReference type="Gene3D" id="1.20.58.760">
    <property type="entry name" value="Peptidase M41"/>
    <property type="match status" value="1"/>
</dbReference>
<dbReference type="PANTHER" id="PTHR23076:SF37">
    <property type="entry name" value="ATP-DEPENDENT ZINC METALLOPROTEASE FTSH 4, MITOCHONDRIAL"/>
    <property type="match status" value="1"/>
</dbReference>
<dbReference type="InterPro" id="IPR027417">
    <property type="entry name" value="P-loop_NTPase"/>
</dbReference>
<dbReference type="Gene3D" id="1.10.8.60">
    <property type="match status" value="1"/>
</dbReference>
<dbReference type="EMBL" id="AP027370">
    <property type="protein sequence ID" value="BDY11840.1"/>
    <property type="molecule type" value="Genomic_DNA"/>
</dbReference>
<organism evidence="2 3">
    <name type="scientific">Hydrogenimonas cancrithermarum</name>
    <dbReference type="NCBI Taxonomy" id="2993563"/>
    <lineage>
        <taxon>Bacteria</taxon>
        <taxon>Pseudomonadati</taxon>
        <taxon>Campylobacterota</taxon>
        <taxon>Epsilonproteobacteria</taxon>
        <taxon>Campylobacterales</taxon>
        <taxon>Hydrogenimonadaceae</taxon>
        <taxon>Hydrogenimonas</taxon>
    </lineage>
</organism>
<evidence type="ECO:0000313" key="3">
    <source>
        <dbReference type="Proteomes" id="UP001321445"/>
    </source>
</evidence>
<dbReference type="CDD" id="cd19481">
    <property type="entry name" value="RecA-like_protease"/>
    <property type="match status" value="1"/>
</dbReference>
<dbReference type="InterPro" id="IPR003959">
    <property type="entry name" value="ATPase_AAA_core"/>
</dbReference>
<sequence length="787" mass="89072">MQNFETFAKQEMIGQERALGFLSPVVERVGRLRLFDGVEGLITLAGPPACGKNFAAKLIGRYLQREILVLHMGEYAFSDDIGRLVGKEGVLEKWIAEHPNGVVICEDIDKADHSIQRTLASIVADGAPDDVRRYRQSLFLFTFTLGDPAWYEKKFVDSYYENPLLRQGKFFEEIAKVASHDEDGNLISLFDAQILTVLSEGDLALFYALDIKALWQISERILQRTVSRLNAVTLTQIEIKSPETLALGLLLGFSPYLNAKRIAHKLPALLADRLLLSCEGAETCRFNVSAKAEKWMRSFFDLSFDLKYFVKFERRFELTWKVQKRKNSVSVTLDSLREVETQKPDQRTAYADRLAIKASHIGFKDVAGQVRVKKELKSIIEVLQNEKGLRHFHISLPKGLLLYGPEGVGKTMLVKAFAKEAGLPYIYLRNIDLFDELLIQEVYARARIAAPVIVVLEGVDTKGVVDGNYTHIPTGVLCEMIDHVPSEPDNYIFTVATAREIEEVPEDLTHPGRIDQSVEVPELDREARRFFAKKILEKPHEEGIDIDRITRYMTGMNGYELGRIAKEAALDALRAGKEKLTEAIIIDRINTIKYGHKLEKKRFKNFEEDLKKSAWHEAAHAVTSLRLLPDVEIEQVTVIPRSEALGLVSYMQDAIETNMSKEDIEGNIAVLLAGRLATIKKFGKEKGLETGAYNDLQEASLYAYSAVAQFGMDEELLNISIELLLQNINNNLFKEKIESRIAHWIEKGTKRAEAVIEKEWKTIEKIAKKLLKEEVIEGSELKEMVKG</sequence>
<dbReference type="RefSeq" id="WP_286337054.1">
    <property type="nucleotide sequence ID" value="NZ_AP027370.1"/>
</dbReference>
<reference evidence="2 3" key="1">
    <citation type="submission" date="2023-03" db="EMBL/GenBank/DDBJ databases">
        <title>Description of Hydrogenimonas sp. ISO32.</title>
        <authorList>
            <person name="Mino S."/>
            <person name="Fukazawa S."/>
            <person name="Sawabe T."/>
        </authorList>
    </citation>
    <scope>NUCLEOTIDE SEQUENCE [LARGE SCALE GENOMIC DNA]</scope>
    <source>
        <strain evidence="2 3">ISO32</strain>
    </source>
</reference>
<evidence type="ECO:0000313" key="2">
    <source>
        <dbReference type="EMBL" id="BDY11840.1"/>
    </source>
</evidence>
<dbReference type="SMART" id="SM00382">
    <property type="entry name" value="AAA"/>
    <property type="match status" value="2"/>
</dbReference>
<evidence type="ECO:0000259" key="1">
    <source>
        <dbReference type="SMART" id="SM00382"/>
    </source>
</evidence>
<name>A0ABN6WRR2_9BACT</name>
<keyword evidence="3" id="KW-1185">Reference proteome</keyword>
<dbReference type="InterPro" id="IPR003593">
    <property type="entry name" value="AAA+_ATPase"/>
</dbReference>
<dbReference type="Gene3D" id="3.40.50.300">
    <property type="entry name" value="P-loop containing nucleotide triphosphate hydrolases"/>
    <property type="match status" value="2"/>
</dbReference>
<dbReference type="PANTHER" id="PTHR23076">
    <property type="entry name" value="METALLOPROTEASE M41 FTSH"/>
    <property type="match status" value="1"/>
</dbReference>
<dbReference type="Pfam" id="PF00004">
    <property type="entry name" value="AAA"/>
    <property type="match status" value="1"/>
</dbReference>
<dbReference type="InterPro" id="IPR037219">
    <property type="entry name" value="Peptidase_M41-like"/>
</dbReference>
<protein>
    <recommendedName>
        <fullName evidence="1">AAA+ ATPase domain-containing protein</fullName>
    </recommendedName>
</protein>
<dbReference type="Pfam" id="PF01434">
    <property type="entry name" value="Peptidase_M41"/>
    <property type="match status" value="1"/>
</dbReference>
<dbReference type="InterPro" id="IPR000642">
    <property type="entry name" value="Peptidase_M41"/>
</dbReference>
<dbReference type="SUPFAM" id="SSF140990">
    <property type="entry name" value="FtsH protease domain-like"/>
    <property type="match status" value="1"/>
</dbReference>
<feature type="domain" description="AAA+ ATPase" evidence="1">
    <location>
        <begin position="38"/>
        <end position="144"/>
    </location>
</feature>
<accession>A0ABN6WRR2</accession>
<feature type="domain" description="AAA+ ATPase" evidence="1">
    <location>
        <begin position="396"/>
        <end position="524"/>
    </location>
</feature>
<dbReference type="SUPFAM" id="SSF52540">
    <property type="entry name" value="P-loop containing nucleoside triphosphate hydrolases"/>
    <property type="match status" value="2"/>
</dbReference>
<proteinExistence type="predicted"/>
<gene>
    <name evidence="2" type="ORF">HCR_01520</name>
</gene>
<dbReference type="Proteomes" id="UP001321445">
    <property type="component" value="Chromosome"/>
</dbReference>